<accession>A0A9J6CDY1</accession>
<dbReference type="Proteomes" id="UP001107558">
    <property type="component" value="Chromosome 1"/>
</dbReference>
<evidence type="ECO:0000256" key="2">
    <source>
        <dbReference type="PROSITE-ProRule" id="PRU00497"/>
    </source>
</evidence>
<evidence type="ECO:0000256" key="3">
    <source>
        <dbReference type="SAM" id="SignalP"/>
    </source>
</evidence>
<evidence type="ECO:0000313" key="4">
    <source>
        <dbReference type="EMBL" id="KAG5680290.1"/>
    </source>
</evidence>
<dbReference type="PROSITE" id="PS51155">
    <property type="entry name" value="CHIT_BIND_RR_2"/>
    <property type="match status" value="1"/>
</dbReference>
<gene>
    <name evidence="4" type="ORF">PVAND_009808</name>
</gene>
<keyword evidence="1 2" id="KW-0193">Cuticle</keyword>
<sequence length="111" mass="12302">MNKIVIIFAIYSILILIFLSSSLDAAPAPQNAEAIKVQNYSPFSYQYKVEDAEKKLYHDKSESGDENGKVTGKYSVLMPDGRLMVVEYLASLETGFVPKISFVDNANPFTG</sequence>
<dbReference type="GO" id="GO:0031012">
    <property type="term" value="C:extracellular matrix"/>
    <property type="evidence" value="ECO:0007669"/>
    <property type="project" value="TreeGrafter"/>
</dbReference>
<reference evidence="4" key="1">
    <citation type="submission" date="2021-03" db="EMBL/GenBank/DDBJ databases">
        <title>Chromosome level genome of the anhydrobiotic midge Polypedilum vanderplanki.</title>
        <authorList>
            <person name="Yoshida Y."/>
            <person name="Kikawada T."/>
            <person name="Gusev O."/>
        </authorList>
    </citation>
    <scope>NUCLEOTIDE SEQUENCE</scope>
    <source>
        <strain evidence="4">NIAS01</strain>
        <tissue evidence="4">Whole body or cell culture</tissue>
    </source>
</reference>
<dbReference type="Pfam" id="PF00379">
    <property type="entry name" value="Chitin_bind_4"/>
    <property type="match status" value="1"/>
</dbReference>
<dbReference type="PANTHER" id="PTHR12236">
    <property type="entry name" value="STRUCTURAL CONTITUENT OF CUTICLE"/>
    <property type="match status" value="1"/>
</dbReference>
<evidence type="ECO:0000256" key="1">
    <source>
        <dbReference type="ARBA" id="ARBA00022460"/>
    </source>
</evidence>
<evidence type="ECO:0008006" key="6">
    <source>
        <dbReference type="Google" id="ProtNLM"/>
    </source>
</evidence>
<dbReference type="EMBL" id="JADBJN010000001">
    <property type="protein sequence ID" value="KAG5680290.1"/>
    <property type="molecule type" value="Genomic_DNA"/>
</dbReference>
<dbReference type="InterPro" id="IPR000618">
    <property type="entry name" value="Insect_cuticle"/>
</dbReference>
<comment type="caution">
    <text evidence="4">The sequence shown here is derived from an EMBL/GenBank/DDBJ whole genome shotgun (WGS) entry which is preliminary data.</text>
</comment>
<keyword evidence="3" id="KW-0732">Signal</keyword>
<dbReference type="PANTHER" id="PTHR12236:SF79">
    <property type="entry name" value="CUTICULAR PROTEIN 50CB-RELATED"/>
    <property type="match status" value="1"/>
</dbReference>
<dbReference type="GO" id="GO:0042302">
    <property type="term" value="F:structural constituent of cuticle"/>
    <property type="evidence" value="ECO:0007669"/>
    <property type="project" value="UniProtKB-UniRule"/>
</dbReference>
<dbReference type="InterPro" id="IPR051217">
    <property type="entry name" value="Insect_Cuticle_Struc_Prot"/>
</dbReference>
<proteinExistence type="predicted"/>
<dbReference type="AlphaFoldDB" id="A0A9J6CDY1"/>
<protein>
    <recommendedName>
        <fullName evidence="6">Cuticle protein</fullName>
    </recommendedName>
</protein>
<dbReference type="OrthoDB" id="6418165at2759"/>
<organism evidence="4 5">
    <name type="scientific">Polypedilum vanderplanki</name>
    <name type="common">Sleeping chironomid midge</name>
    <dbReference type="NCBI Taxonomy" id="319348"/>
    <lineage>
        <taxon>Eukaryota</taxon>
        <taxon>Metazoa</taxon>
        <taxon>Ecdysozoa</taxon>
        <taxon>Arthropoda</taxon>
        <taxon>Hexapoda</taxon>
        <taxon>Insecta</taxon>
        <taxon>Pterygota</taxon>
        <taxon>Neoptera</taxon>
        <taxon>Endopterygota</taxon>
        <taxon>Diptera</taxon>
        <taxon>Nematocera</taxon>
        <taxon>Chironomoidea</taxon>
        <taxon>Chironomidae</taxon>
        <taxon>Chironominae</taxon>
        <taxon>Polypedilum</taxon>
        <taxon>Polypedilum</taxon>
    </lineage>
</organism>
<name>A0A9J6CDY1_POLVA</name>
<feature type="chain" id="PRO_5039895682" description="Cuticle protein" evidence="3">
    <location>
        <begin position="26"/>
        <end position="111"/>
    </location>
</feature>
<keyword evidence="5" id="KW-1185">Reference proteome</keyword>
<dbReference type="GO" id="GO:0005615">
    <property type="term" value="C:extracellular space"/>
    <property type="evidence" value="ECO:0007669"/>
    <property type="project" value="TreeGrafter"/>
</dbReference>
<evidence type="ECO:0000313" key="5">
    <source>
        <dbReference type="Proteomes" id="UP001107558"/>
    </source>
</evidence>
<feature type="signal peptide" evidence="3">
    <location>
        <begin position="1"/>
        <end position="25"/>
    </location>
</feature>